<gene>
    <name evidence="1" type="ORF">OG442_20120</name>
</gene>
<dbReference type="Proteomes" id="UP001432209">
    <property type="component" value="Chromosome"/>
</dbReference>
<protein>
    <submittedName>
        <fullName evidence="1">Uncharacterized protein</fullName>
    </submittedName>
</protein>
<evidence type="ECO:0000313" key="2">
    <source>
        <dbReference type="Proteomes" id="UP001432209"/>
    </source>
</evidence>
<dbReference type="RefSeq" id="WP_329077292.1">
    <property type="nucleotide sequence ID" value="NZ_CP109389.1"/>
</dbReference>
<proteinExistence type="predicted"/>
<sequence>MTQSNARRQLARLTERFGTDGVLVVRTDGRRSEEPLLPGDAVHRWPPCECGHSLCPDYLSQEERSGGA</sequence>
<reference evidence="1" key="1">
    <citation type="submission" date="2022-10" db="EMBL/GenBank/DDBJ databases">
        <title>The complete genomes of actinobacterial strains from the NBC collection.</title>
        <authorList>
            <person name="Joergensen T.S."/>
            <person name="Alvarez Arevalo M."/>
            <person name="Sterndorff E.B."/>
            <person name="Faurdal D."/>
            <person name="Vuksanovic O."/>
            <person name="Mourched A.-S."/>
            <person name="Charusanti P."/>
            <person name="Shaw S."/>
            <person name="Blin K."/>
            <person name="Weber T."/>
        </authorList>
    </citation>
    <scope>NUCLEOTIDE SEQUENCE</scope>
    <source>
        <strain evidence="1">NBC_01432</strain>
    </source>
</reference>
<dbReference type="EMBL" id="CP109495">
    <property type="protein sequence ID" value="WUX53677.1"/>
    <property type="molecule type" value="Genomic_DNA"/>
</dbReference>
<evidence type="ECO:0000313" key="1">
    <source>
        <dbReference type="EMBL" id="WUX53677.1"/>
    </source>
</evidence>
<accession>A0ABZ2A4Q6</accession>
<keyword evidence="2" id="KW-1185">Reference proteome</keyword>
<organism evidence="1 2">
    <name type="scientific">Streptomyces niveus</name>
    <name type="common">Streptomyces spheroides</name>
    <dbReference type="NCBI Taxonomy" id="193462"/>
    <lineage>
        <taxon>Bacteria</taxon>
        <taxon>Bacillati</taxon>
        <taxon>Actinomycetota</taxon>
        <taxon>Actinomycetes</taxon>
        <taxon>Kitasatosporales</taxon>
        <taxon>Streptomycetaceae</taxon>
        <taxon>Streptomyces</taxon>
    </lineage>
</organism>
<name>A0ABZ2A4Q6_STRNV</name>